<keyword evidence="4" id="KW-1185">Reference proteome</keyword>
<keyword evidence="1" id="KW-0812">Transmembrane</keyword>
<gene>
    <name evidence="3" type="ORF">H9639_05300</name>
</gene>
<dbReference type="Pfam" id="PF19803">
    <property type="entry name" value="DUF6286"/>
    <property type="match status" value="1"/>
</dbReference>
<organism evidence="3 4">
    <name type="scientific">Arthrobacter gallicola</name>
    <dbReference type="NCBI Taxonomy" id="2762225"/>
    <lineage>
        <taxon>Bacteria</taxon>
        <taxon>Bacillati</taxon>
        <taxon>Actinomycetota</taxon>
        <taxon>Actinomycetes</taxon>
        <taxon>Micrococcales</taxon>
        <taxon>Micrococcaceae</taxon>
        <taxon>Arthrobacter</taxon>
    </lineage>
</organism>
<dbReference type="InterPro" id="IPR046253">
    <property type="entry name" value="DUF6286"/>
</dbReference>
<accession>A0ABR8UQT8</accession>
<dbReference type="Proteomes" id="UP000609874">
    <property type="component" value="Unassembled WGS sequence"/>
</dbReference>
<sequence length="196" mass="20693">MSRQGAPPVALRQRPSRSVPAVICAAVLLALGVVLVWVALVRLTSGSWPEPVKAPLTWLAGVSWDEPGIWVLGSVTAAVGLILLLAGIVPGRYHDLGVRLPAAQEPDSEHAVEGDAAVVMSRRAVAQLAAATCEHIDGVSSASATATDKEVRVSVNTALHDTRDLHRWVGDGVRSRLVASGLDPAPRVKVYIRSRD</sequence>
<evidence type="ECO:0000313" key="4">
    <source>
        <dbReference type="Proteomes" id="UP000609874"/>
    </source>
</evidence>
<evidence type="ECO:0000256" key="1">
    <source>
        <dbReference type="SAM" id="Phobius"/>
    </source>
</evidence>
<feature type="transmembrane region" description="Helical" evidence="1">
    <location>
        <begin position="21"/>
        <end position="40"/>
    </location>
</feature>
<name>A0ABR8UQT8_9MICC</name>
<dbReference type="RefSeq" id="WP_191807090.1">
    <property type="nucleotide sequence ID" value="NZ_JACSQD010000002.1"/>
</dbReference>
<dbReference type="EMBL" id="JACSQD010000002">
    <property type="protein sequence ID" value="MBD7994710.1"/>
    <property type="molecule type" value="Genomic_DNA"/>
</dbReference>
<evidence type="ECO:0000313" key="3">
    <source>
        <dbReference type="EMBL" id="MBD7994710.1"/>
    </source>
</evidence>
<proteinExistence type="predicted"/>
<evidence type="ECO:0000259" key="2">
    <source>
        <dbReference type="Pfam" id="PF19803"/>
    </source>
</evidence>
<keyword evidence="1" id="KW-0472">Membrane</keyword>
<feature type="domain" description="DUF6286" evidence="2">
    <location>
        <begin position="78"/>
        <end position="193"/>
    </location>
</feature>
<comment type="caution">
    <text evidence="3">The sequence shown here is derived from an EMBL/GenBank/DDBJ whole genome shotgun (WGS) entry which is preliminary data.</text>
</comment>
<protein>
    <recommendedName>
        <fullName evidence="2">DUF6286 domain-containing protein</fullName>
    </recommendedName>
</protein>
<keyword evidence="1" id="KW-1133">Transmembrane helix</keyword>
<feature type="transmembrane region" description="Helical" evidence="1">
    <location>
        <begin position="68"/>
        <end position="89"/>
    </location>
</feature>
<reference evidence="3 4" key="1">
    <citation type="submission" date="2020-08" db="EMBL/GenBank/DDBJ databases">
        <title>A Genomic Blueprint of the Chicken Gut Microbiome.</title>
        <authorList>
            <person name="Gilroy R."/>
            <person name="Ravi A."/>
            <person name="Getino M."/>
            <person name="Pursley I."/>
            <person name="Horton D.L."/>
            <person name="Alikhan N.-F."/>
            <person name="Baker D."/>
            <person name="Gharbi K."/>
            <person name="Hall N."/>
            <person name="Watson M."/>
            <person name="Adriaenssens E.M."/>
            <person name="Foster-Nyarko E."/>
            <person name="Jarju S."/>
            <person name="Secka A."/>
            <person name="Antonio M."/>
            <person name="Oren A."/>
            <person name="Chaudhuri R."/>
            <person name="La Ragione R.M."/>
            <person name="Hildebrand F."/>
            <person name="Pallen M.J."/>
        </authorList>
    </citation>
    <scope>NUCLEOTIDE SEQUENCE [LARGE SCALE GENOMIC DNA]</scope>
    <source>
        <strain evidence="3 4">Sa2CUA1</strain>
    </source>
</reference>